<accession>A0A9Q4ACU4</accession>
<dbReference type="PANTHER" id="PTHR11596:SF5">
    <property type="entry name" value="ALKALINE PHOSPHATASE"/>
    <property type="match status" value="1"/>
</dbReference>
<evidence type="ECO:0000256" key="10">
    <source>
        <dbReference type="SAM" id="SignalP"/>
    </source>
</evidence>
<comment type="similarity">
    <text evidence="1 9">Belongs to the alkaline phosphatase family.</text>
</comment>
<feature type="chain" id="PRO_5040308068" evidence="10">
    <location>
        <begin position="32"/>
        <end position="444"/>
    </location>
</feature>
<evidence type="ECO:0000256" key="3">
    <source>
        <dbReference type="ARBA" id="ARBA00022723"/>
    </source>
</evidence>
<keyword evidence="4" id="KW-0378">Hydrolase</keyword>
<keyword evidence="12" id="KW-1185">Reference proteome</keyword>
<dbReference type="SUPFAM" id="SSF53649">
    <property type="entry name" value="Alkaline phosphatase-like"/>
    <property type="match status" value="1"/>
</dbReference>
<comment type="cofactor">
    <cofactor evidence="8">
        <name>Zn(2+)</name>
        <dbReference type="ChEBI" id="CHEBI:29105"/>
    </cofactor>
    <text evidence="8">Binds 2 Zn(2+) ions.</text>
</comment>
<feature type="binding site" evidence="8">
    <location>
        <position position="140"/>
    </location>
    <ligand>
        <name>Mg(2+)</name>
        <dbReference type="ChEBI" id="CHEBI:18420"/>
    </ligand>
</feature>
<feature type="binding site" evidence="8">
    <location>
        <position position="407"/>
    </location>
    <ligand>
        <name>Zn(2+)</name>
        <dbReference type="ChEBI" id="CHEBI:29105"/>
        <label>2</label>
    </ligand>
</feature>
<dbReference type="CDD" id="cd16012">
    <property type="entry name" value="ALP"/>
    <property type="match status" value="1"/>
</dbReference>
<evidence type="ECO:0000256" key="9">
    <source>
        <dbReference type="RuleBase" id="RU003946"/>
    </source>
</evidence>
<dbReference type="EMBL" id="JAKNID010000022">
    <property type="protein sequence ID" value="MCG4565188.1"/>
    <property type="molecule type" value="Genomic_DNA"/>
</dbReference>
<feature type="active site" description="Phosphoserine intermediate" evidence="7">
    <location>
        <position position="89"/>
    </location>
</feature>
<feature type="binding site" evidence="8">
    <location>
        <position position="275"/>
    </location>
    <ligand>
        <name>Zn(2+)</name>
        <dbReference type="ChEBI" id="CHEBI:29105"/>
        <label>2</label>
    </ligand>
</feature>
<evidence type="ECO:0000313" key="11">
    <source>
        <dbReference type="EMBL" id="MCG4565188.1"/>
    </source>
</evidence>
<protein>
    <submittedName>
        <fullName evidence="11">Alkaline phosphatase</fullName>
    </submittedName>
</protein>
<dbReference type="InterPro" id="IPR017850">
    <property type="entry name" value="Alkaline_phosphatase_core_sf"/>
</dbReference>
<feature type="binding site" evidence="8">
    <location>
        <position position="314"/>
    </location>
    <ligand>
        <name>Zn(2+)</name>
        <dbReference type="ChEBI" id="CHEBI:29105"/>
        <label>2</label>
    </ligand>
</feature>
<feature type="binding site" evidence="8">
    <location>
        <position position="142"/>
    </location>
    <ligand>
        <name>Mg(2+)</name>
        <dbReference type="ChEBI" id="CHEBI:18420"/>
    </ligand>
</feature>
<dbReference type="SMART" id="SM00098">
    <property type="entry name" value="alkPPc"/>
    <property type="match status" value="1"/>
</dbReference>
<dbReference type="AlphaFoldDB" id="A0A9Q4ACU4"/>
<proteinExistence type="inferred from homology"/>
<feature type="binding site" evidence="8">
    <location>
        <position position="271"/>
    </location>
    <ligand>
        <name>Zn(2+)</name>
        <dbReference type="ChEBI" id="CHEBI:29105"/>
        <label>2</label>
    </ligand>
</feature>
<evidence type="ECO:0000256" key="5">
    <source>
        <dbReference type="ARBA" id="ARBA00022833"/>
    </source>
</evidence>
<keyword evidence="2" id="KW-0597">Phosphoprotein</keyword>
<comment type="caution">
    <text evidence="11">The sequence shown here is derived from an EMBL/GenBank/DDBJ whole genome shotgun (WGS) entry which is preliminary data.</text>
</comment>
<dbReference type="PROSITE" id="PS00123">
    <property type="entry name" value="ALKALINE_PHOSPHATASE"/>
    <property type="match status" value="1"/>
</dbReference>
<dbReference type="RefSeq" id="WP_226808443.1">
    <property type="nucleotide sequence ID" value="NZ_JAJBNW010000061.1"/>
</dbReference>
<dbReference type="Proteomes" id="UP001108123">
    <property type="component" value="Unassembled WGS sequence"/>
</dbReference>
<keyword evidence="3 8" id="KW-0479">Metal-binding</keyword>
<dbReference type="PANTHER" id="PTHR11596">
    <property type="entry name" value="ALKALINE PHOSPHATASE"/>
    <property type="match status" value="1"/>
</dbReference>
<gene>
    <name evidence="11" type="ORF">L0P62_06980</name>
</gene>
<feature type="binding site" evidence="8">
    <location>
        <position position="45"/>
    </location>
    <ligand>
        <name>Zn(2+)</name>
        <dbReference type="ChEBI" id="CHEBI:29105"/>
        <label>2</label>
    </ligand>
</feature>
<evidence type="ECO:0000256" key="1">
    <source>
        <dbReference type="ARBA" id="ARBA00005984"/>
    </source>
</evidence>
<dbReference type="PRINTS" id="PR00113">
    <property type="entry name" value="ALKPHPHTASE"/>
</dbReference>
<feature type="signal peptide" evidence="10">
    <location>
        <begin position="1"/>
        <end position="31"/>
    </location>
</feature>
<evidence type="ECO:0000256" key="6">
    <source>
        <dbReference type="ARBA" id="ARBA00022842"/>
    </source>
</evidence>
<name>A0A9Q4ACU4_9FIRM</name>
<dbReference type="InterPro" id="IPR018299">
    <property type="entry name" value="Alkaline_phosphatase_AS"/>
</dbReference>
<evidence type="ECO:0000256" key="2">
    <source>
        <dbReference type="ARBA" id="ARBA00022553"/>
    </source>
</evidence>
<dbReference type="Gene3D" id="1.10.60.40">
    <property type="match status" value="1"/>
</dbReference>
<feature type="binding site" evidence="8">
    <location>
        <position position="313"/>
    </location>
    <ligand>
        <name>Zn(2+)</name>
        <dbReference type="ChEBI" id="CHEBI:29105"/>
        <label>2</label>
    </ligand>
</feature>
<dbReference type="Pfam" id="PF00245">
    <property type="entry name" value="Alk_phosphatase"/>
    <property type="match status" value="1"/>
</dbReference>
<feature type="binding site" evidence="8">
    <location>
        <position position="45"/>
    </location>
    <ligand>
        <name>Mg(2+)</name>
        <dbReference type="ChEBI" id="CHEBI:18420"/>
    </ligand>
</feature>
<evidence type="ECO:0000256" key="4">
    <source>
        <dbReference type="ARBA" id="ARBA00022801"/>
    </source>
</evidence>
<feature type="binding site" evidence="8">
    <location>
        <position position="266"/>
    </location>
    <ligand>
        <name>Mg(2+)</name>
        <dbReference type="ChEBI" id="CHEBI:18420"/>
    </ligand>
</feature>
<evidence type="ECO:0000256" key="8">
    <source>
        <dbReference type="PIRSR" id="PIRSR601952-2"/>
    </source>
</evidence>
<keyword evidence="10" id="KW-0732">Signal</keyword>
<keyword evidence="5 8" id="KW-0862">Zinc</keyword>
<reference evidence="11" key="1">
    <citation type="submission" date="2022-01" db="EMBL/GenBank/DDBJ databases">
        <title>Collection of gut derived symbiotic bacterial strains cultured from healthy donors.</title>
        <authorList>
            <person name="Lin H."/>
            <person name="Kohout C."/>
            <person name="Waligurski E."/>
            <person name="Pamer E.G."/>
        </authorList>
    </citation>
    <scope>NUCLEOTIDE SEQUENCE</scope>
    <source>
        <strain evidence="11">MSK.14.39</strain>
    </source>
</reference>
<dbReference type="GO" id="GO:0046872">
    <property type="term" value="F:metal ion binding"/>
    <property type="evidence" value="ECO:0007669"/>
    <property type="project" value="UniProtKB-KW"/>
</dbReference>
<comment type="cofactor">
    <cofactor evidence="8">
        <name>Mg(2+)</name>
        <dbReference type="ChEBI" id="CHEBI:18420"/>
    </cofactor>
    <text evidence="8">Binds 1 Mg(2+) ion.</text>
</comment>
<dbReference type="Gene3D" id="3.40.720.10">
    <property type="entry name" value="Alkaline Phosphatase, subunit A"/>
    <property type="match status" value="1"/>
</dbReference>
<sequence>MKIFKNKKLSLFLTSLLVLSLILASYIPSFAQTSKVKNVILLIGDGMGTEQVNLGRIYKNNKLYMDEFDYTGIASTYSADPKNKWVTDSAAAGTALATGVKTYDGAISVDLNQKPIETILEKAQKNKKSTGIVTTTRVTHATPACFASHNIHRDNENEIAEDIIEHGVDVILGGGKANFLDKNNNGKREDGRNLIEEAKGKGYKYVDTRENLKKVNDEKILGLFNNSHISYTLDRNLTVEPSLSEMTNKAINILSKNNRGFFLMVEGGRIDHAAHNNDPATMANEVLDFDEAVKVAYEFAKKDKQTLVIVTADHETGGISIGANGKYEYHPEILKKQNKSVEYLLDILTTSNYKTIIREELGINNLTKKEELDIVLALKKNDKDNLSRALVNTINTRSNTGWTTTAHTGVDVPVKAYGPNANLFSKHLDNTDINKLAVKSMKLK</sequence>
<organism evidence="11 12">
    <name type="scientific">Anaerosalibacter bizertensis</name>
    <dbReference type="NCBI Taxonomy" id="932217"/>
    <lineage>
        <taxon>Bacteria</taxon>
        <taxon>Bacillati</taxon>
        <taxon>Bacillota</taxon>
        <taxon>Tissierellia</taxon>
        <taxon>Tissierellales</taxon>
        <taxon>Sporanaerobacteraceae</taxon>
        <taxon>Anaerosalibacter</taxon>
    </lineage>
</organism>
<dbReference type="InterPro" id="IPR001952">
    <property type="entry name" value="Alkaline_phosphatase"/>
</dbReference>
<evidence type="ECO:0000313" key="12">
    <source>
        <dbReference type="Proteomes" id="UP001108123"/>
    </source>
</evidence>
<evidence type="ECO:0000256" key="7">
    <source>
        <dbReference type="PIRSR" id="PIRSR601952-1"/>
    </source>
</evidence>
<keyword evidence="6 8" id="KW-0460">Magnesium</keyword>
<dbReference type="GO" id="GO:0004035">
    <property type="term" value="F:alkaline phosphatase activity"/>
    <property type="evidence" value="ECO:0007669"/>
    <property type="project" value="TreeGrafter"/>
</dbReference>